<dbReference type="EMBL" id="JAQOWY010000121">
    <property type="protein sequence ID" value="KAK1850356.1"/>
    <property type="molecule type" value="Genomic_DNA"/>
</dbReference>
<dbReference type="Proteomes" id="UP001243330">
    <property type="component" value="Unassembled WGS sequence"/>
</dbReference>
<keyword evidence="3" id="KW-1185">Reference proteome</keyword>
<reference evidence="2" key="1">
    <citation type="submission" date="2023-01" db="EMBL/GenBank/DDBJ databases">
        <title>Colletotrichum chrysophilum M932 genome sequence.</title>
        <authorList>
            <person name="Baroncelli R."/>
        </authorList>
    </citation>
    <scope>NUCLEOTIDE SEQUENCE</scope>
    <source>
        <strain evidence="2">M932</strain>
    </source>
</reference>
<proteinExistence type="predicted"/>
<protein>
    <submittedName>
        <fullName evidence="2">Uncharacterized protein</fullName>
    </submittedName>
</protein>
<organism evidence="2 3">
    <name type="scientific">Colletotrichum chrysophilum</name>
    <dbReference type="NCBI Taxonomy" id="1836956"/>
    <lineage>
        <taxon>Eukaryota</taxon>
        <taxon>Fungi</taxon>
        <taxon>Dikarya</taxon>
        <taxon>Ascomycota</taxon>
        <taxon>Pezizomycotina</taxon>
        <taxon>Sordariomycetes</taxon>
        <taxon>Hypocreomycetidae</taxon>
        <taxon>Glomerellales</taxon>
        <taxon>Glomerellaceae</taxon>
        <taxon>Colletotrichum</taxon>
        <taxon>Colletotrichum gloeosporioides species complex</taxon>
    </lineage>
</organism>
<accession>A0AAD9ALB0</accession>
<evidence type="ECO:0000256" key="1">
    <source>
        <dbReference type="SAM" id="Phobius"/>
    </source>
</evidence>
<evidence type="ECO:0000313" key="3">
    <source>
        <dbReference type="Proteomes" id="UP001243330"/>
    </source>
</evidence>
<comment type="caution">
    <text evidence="2">The sequence shown here is derived from an EMBL/GenBank/DDBJ whole genome shotgun (WGS) entry which is preliminary data.</text>
</comment>
<feature type="transmembrane region" description="Helical" evidence="1">
    <location>
        <begin position="108"/>
        <end position="128"/>
    </location>
</feature>
<evidence type="ECO:0000313" key="2">
    <source>
        <dbReference type="EMBL" id="KAK1850356.1"/>
    </source>
</evidence>
<keyword evidence="1" id="KW-0472">Membrane</keyword>
<keyword evidence="1" id="KW-0812">Transmembrane</keyword>
<dbReference type="AlphaFoldDB" id="A0AAD9ALB0"/>
<feature type="transmembrane region" description="Helical" evidence="1">
    <location>
        <begin position="31"/>
        <end position="49"/>
    </location>
</feature>
<gene>
    <name evidence="2" type="ORF">CCHR01_06981</name>
</gene>
<name>A0AAD9ALB0_9PEZI</name>
<keyword evidence="1" id="KW-1133">Transmembrane helix</keyword>
<feature type="transmembrane region" description="Helical" evidence="1">
    <location>
        <begin position="539"/>
        <end position="561"/>
    </location>
</feature>
<sequence length="644" mass="72124">MSQEIHMGVWIDWSHGRVLGATITMSARDGALLLAFIATFVTVVATRLWRIVTFVCHQILASGGEHDGLYYQRQLILRNTPTPMAATGLFLRQAWNWRGHANYPLLRTLPWAIGGVLYVAVFAVAAIFSSRISDGATQFRLLAAGDCGAFEPADRDALQQKSTYDNSMASVYARQCYTNSSAASCNSLPVSWIRWTGTSVECPFADDICVGSTGASAFKMESEVINSQSHLGINRAEKYRVNYRRETVCAPLITGSRFARDVNGNEAETFGWEDNVLIKYLYGNLESRNYTHIYNKYGQNMHTGYGTGVYVSFAHRTDNHWTPIDALVLDHRDITLMFIAPNSVLHLQPNDDPVFGANIPVDTEGGTTYYQPDRYVSPIACADRHEICNPNYGICTSLVGSGELMSSAREERLELNPVQLATVERLLFHLSISSFYHLIWTRTQSFLEAQELVAELTQLKLPSDQWKREMGRLFADALSKLQHQVTEYATGPSIAVPGSIFKAWNASAKSSEAQEQVQVAHEAMCKSQTTRDAQGTLNFSILGLSLLLAVGFIIIGLSFVLEPTTIFLQKKSGYGATKAKRWERDENLQVMRMLFELRYAGRWKGRTDSFPTTISKDRFRYDAEYLGEEQMYQEIRHNAGGVKS</sequence>